<evidence type="ECO:0000256" key="7">
    <source>
        <dbReference type="ARBA" id="ARBA00022553"/>
    </source>
</evidence>
<evidence type="ECO:0000256" key="15">
    <source>
        <dbReference type="ARBA" id="ARBA00022840"/>
    </source>
</evidence>
<keyword evidence="17 23" id="KW-0472">Membrane</keyword>
<evidence type="ECO:0000256" key="5">
    <source>
        <dbReference type="ARBA" id="ARBA00022475"/>
    </source>
</evidence>
<keyword evidence="7" id="KW-0597">Phosphoprotein</keyword>
<evidence type="ECO:0000256" key="17">
    <source>
        <dbReference type="ARBA" id="ARBA00023136"/>
    </source>
</evidence>
<dbReference type="Pfam" id="PF00560">
    <property type="entry name" value="LRR_1"/>
    <property type="match status" value="8"/>
</dbReference>
<dbReference type="PANTHER" id="PTHR48056:SF86">
    <property type="entry name" value="PROTEIN KINASE DOMAIN-CONTAINING PROTEIN"/>
    <property type="match status" value="1"/>
</dbReference>
<dbReference type="SMART" id="SM00369">
    <property type="entry name" value="LRR_TYP"/>
    <property type="match status" value="7"/>
</dbReference>
<evidence type="ECO:0000256" key="8">
    <source>
        <dbReference type="ARBA" id="ARBA00022614"/>
    </source>
</evidence>
<dbReference type="SUPFAM" id="SSF56112">
    <property type="entry name" value="Protein kinase-like (PK-like)"/>
    <property type="match status" value="1"/>
</dbReference>
<dbReference type="InterPro" id="IPR017441">
    <property type="entry name" value="Protein_kinase_ATP_BS"/>
</dbReference>
<feature type="domain" description="Protein kinase" evidence="25">
    <location>
        <begin position="699"/>
        <end position="989"/>
    </location>
</feature>
<name>A0AAD4JHF2_PERFH</name>
<evidence type="ECO:0000256" key="22">
    <source>
        <dbReference type="PROSITE-ProRule" id="PRU10141"/>
    </source>
</evidence>
<evidence type="ECO:0000256" key="10">
    <source>
        <dbReference type="ARBA" id="ARBA00022692"/>
    </source>
</evidence>
<dbReference type="SMART" id="SM00220">
    <property type="entry name" value="S_TKc"/>
    <property type="match status" value="1"/>
</dbReference>
<evidence type="ECO:0000259" key="25">
    <source>
        <dbReference type="PROSITE" id="PS50011"/>
    </source>
</evidence>
<dbReference type="FunFam" id="3.80.10.10:FF:000095">
    <property type="entry name" value="LRR receptor-like serine/threonine-protein kinase GSO1"/>
    <property type="match status" value="1"/>
</dbReference>
<evidence type="ECO:0000256" key="18">
    <source>
        <dbReference type="ARBA" id="ARBA00023170"/>
    </source>
</evidence>
<feature type="chain" id="PRO_5042231165" description="non-specific serine/threonine protein kinase" evidence="24">
    <location>
        <begin position="22"/>
        <end position="992"/>
    </location>
</feature>
<dbReference type="SUPFAM" id="SSF52058">
    <property type="entry name" value="L domain-like"/>
    <property type="match status" value="2"/>
</dbReference>
<dbReference type="Gene3D" id="3.80.10.10">
    <property type="entry name" value="Ribonuclease Inhibitor"/>
    <property type="match status" value="5"/>
</dbReference>
<dbReference type="FunFam" id="1.10.510.10:FF:000358">
    <property type="entry name" value="Putative leucine-rich repeat receptor-like serine/threonine-protein kinase"/>
    <property type="match status" value="1"/>
</dbReference>
<keyword evidence="13 22" id="KW-0547">Nucleotide-binding</keyword>
<evidence type="ECO:0000256" key="2">
    <source>
        <dbReference type="ARBA" id="ARBA00004479"/>
    </source>
</evidence>
<evidence type="ECO:0000256" key="11">
    <source>
        <dbReference type="ARBA" id="ARBA00022729"/>
    </source>
</evidence>
<dbReference type="EMBL" id="SDAM02000058">
    <property type="protein sequence ID" value="KAH6833466.1"/>
    <property type="molecule type" value="Genomic_DNA"/>
</dbReference>
<evidence type="ECO:0000256" key="16">
    <source>
        <dbReference type="ARBA" id="ARBA00022989"/>
    </source>
</evidence>
<feature type="binding site" evidence="22">
    <location>
        <position position="728"/>
    </location>
    <ligand>
        <name>ATP</name>
        <dbReference type="ChEBI" id="CHEBI:30616"/>
    </ligand>
</feature>
<keyword evidence="6" id="KW-0723">Serine/threonine-protein kinase</keyword>
<gene>
    <name evidence="26" type="ORF">C2S53_012688</name>
</gene>
<keyword evidence="16 23" id="KW-1133">Transmembrane helix</keyword>
<reference evidence="26 27" key="1">
    <citation type="journal article" date="2021" name="Nat. Commun.">
        <title>Incipient diploidization of the medicinal plant Perilla within 10,000 years.</title>
        <authorList>
            <person name="Zhang Y."/>
            <person name="Shen Q."/>
            <person name="Leng L."/>
            <person name="Zhang D."/>
            <person name="Chen S."/>
            <person name="Shi Y."/>
            <person name="Ning Z."/>
            <person name="Chen S."/>
        </authorList>
    </citation>
    <scope>NUCLEOTIDE SEQUENCE [LARGE SCALE GENOMIC DNA]</scope>
    <source>
        <strain evidence="27">cv. PC099</strain>
    </source>
</reference>
<dbReference type="InterPro" id="IPR003591">
    <property type="entry name" value="Leu-rich_rpt_typical-subtyp"/>
</dbReference>
<keyword evidence="10 23" id="KW-0812">Transmembrane</keyword>
<dbReference type="PROSITE" id="PS51450">
    <property type="entry name" value="LRR"/>
    <property type="match status" value="1"/>
</dbReference>
<keyword evidence="9" id="KW-0808">Transferase</keyword>
<dbReference type="AlphaFoldDB" id="A0AAD4JHF2"/>
<dbReference type="Pfam" id="PF08263">
    <property type="entry name" value="LRRNT_2"/>
    <property type="match status" value="1"/>
</dbReference>
<dbReference type="PANTHER" id="PTHR48056">
    <property type="entry name" value="LRR RECEPTOR-LIKE SERINE/THREONINE-PROTEIN KINASE-RELATED"/>
    <property type="match status" value="1"/>
</dbReference>
<dbReference type="Pfam" id="PF13855">
    <property type="entry name" value="LRR_8"/>
    <property type="match status" value="2"/>
</dbReference>
<feature type="transmembrane region" description="Helical" evidence="23">
    <location>
        <begin position="642"/>
        <end position="661"/>
    </location>
</feature>
<dbReference type="EC" id="2.7.11.1" evidence="4"/>
<sequence length="992" mass="108322">MSNYITALMFLILCCGFPAAATSSSNETDLLSLLAFKSAIDLDPQGALSSWNETVHLCSWKGIQCGTRHPDRVVEIDLTSQGLVGSLSPHLGNLSYLITILLRNNTFYGLIPQEISFLRRLTFIDFRYNSFSGSLPKNFSQLPNLCYIDLTGNSLSGNIPEDLCDMSNLQLLSLSGNTLSGSIPPSIGNLTSFKELALAFCSLEGEIPESIAQLQSLEVLLLGNNSFTGSVPSGLFNISTLQSLELDNNRLHGVIPSSIGLTLPNLNDLHLEYNQFTGSIPVSISNASLLQELVMSSNNFTGPMPRLGMLTLLQAFVVDSNLITDDISFISSLTNLTNLEYLIVGSNLLTGTLPDSIANLSSQLSTFYLDGNKIHGVIPSGIENLFNLGQFIVADNYLEGPVPRGIGKLSKLRALDLNNNRFSNKLEISFGNMTFLSNLYLNENNFSGDIPSSLANCTNLIDLDLSRNNFSGLIPPEIMRLSSISDTFNLSYNAFDGGIPYEVGYLINLVALDLSNNKLSGEIPNSLSNCISLGTLFLDGNLLGGEIPLGLSDLVVLQDLDLSLNSLSGPIPEFLGKMNLEKLNLSFNRMYGEVPNTGVFKNRRSISLEGNNGLCGGIPELKLPPCSLVVPNKKNMSTLKKILIPIVSVGGTCLALFALYINKQRLLSQKKLAPSLPLFTRIQIMRLSYLDLLNATDGFSETNLLGFGKFGSVFKGTLGNGQIVIAVKVLNLSVRGASRSFMAECNALRNVRHRNLLKILSVCESIDFQGNDFKALVYEFKSNGSLENWLHQNAESRNLNMIQRLNIATDIAQAVEYLHFGTDLSIVHGDLKPSNVLLDQDITAYVGDFGLAKIISDIVPLHETNSSTGIRGTIGYVPPEYGTSRLLSTQGDVYSYGIVLLEMFTNIRPTDDLLEDHVNLHCLVSAALPDRVMEVVDSKLQALMMNNDRMKSCMTSILSIGVSCSKEMPRERMSMKDVVIQLHKIHKLLSIP</sequence>
<evidence type="ECO:0000256" key="6">
    <source>
        <dbReference type="ARBA" id="ARBA00022527"/>
    </source>
</evidence>
<dbReference type="InterPro" id="IPR000719">
    <property type="entry name" value="Prot_kinase_dom"/>
</dbReference>
<keyword evidence="12" id="KW-0677">Repeat</keyword>
<protein>
    <recommendedName>
        <fullName evidence="4">non-specific serine/threonine protein kinase</fullName>
        <ecNumber evidence="4">2.7.11.1</ecNumber>
    </recommendedName>
</protein>
<evidence type="ECO:0000256" key="24">
    <source>
        <dbReference type="SAM" id="SignalP"/>
    </source>
</evidence>
<evidence type="ECO:0000256" key="21">
    <source>
        <dbReference type="ARBA" id="ARBA00048679"/>
    </source>
</evidence>
<accession>A0AAD4JHF2</accession>
<evidence type="ECO:0000313" key="26">
    <source>
        <dbReference type="EMBL" id="KAH6833466.1"/>
    </source>
</evidence>
<organism evidence="26 27">
    <name type="scientific">Perilla frutescens var. hirtella</name>
    <name type="common">Perilla citriodora</name>
    <name type="synonym">Perilla setoyensis</name>
    <dbReference type="NCBI Taxonomy" id="608512"/>
    <lineage>
        <taxon>Eukaryota</taxon>
        <taxon>Viridiplantae</taxon>
        <taxon>Streptophyta</taxon>
        <taxon>Embryophyta</taxon>
        <taxon>Tracheophyta</taxon>
        <taxon>Spermatophyta</taxon>
        <taxon>Magnoliopsida</taxon>
        <taxon>eudicotyledons</taxon>
        <taxon>Gunneridae</taxon>
        <taxon>Pentapetalae</taxon>
        <taxon>asterids</taxon>
        <taxon>lamiids</taxon>
        <taxon>Lamiales</taxon>
        <taxon>Lamiaceae</taxon>
        <taxon>Nepetoideae</taxon>
        <taxon>Elsholtzieae</taxon>
        <taxon>Perilla</taxon>
    </lineage>
</organism>
<dbReference type="InterPro" id="IPR032675">
    <property type="entry name" value="LRR_dom_sf"/>
</dbReference>
<dbReference type="Gene3D" id="3.30.200.20">
    <property type="entry name" value="Phosphorylase Kinase, domain 1"/>
    <property type="match status" value="1"/>
</dbReference>
<dbReference type="Proteomes" id="UP001190926">
    <property type="component" value="Unassembled WGS sequence"/>
</dbReference>
<dbReference type="Pfam" id="PF07714">
    <property type="entry name" value="PK_Tyr_Ser-Thr"/>
    <property type="match status" value="1"/>
</dbReference>
<dbReference type="PROSITE" id="PS00107">
    <property type="entry name" value="PROTEIN_KINASE_ATP"/>
    <property type="match status" value="1"/>
</dbReference>
<keyword evidence="8" id="KW-0433">Leucine-rich repeat</keyword>
<dbReference type="GO" id="GO:0004674">
    <property type="term" value="F:protein serine/threonine kinase activity"/>
    <property type="evidence" value="ECO:0007669"/>
    <property type="project" value="UniProtKB-KW"/>
</dbReference>
<dbReference type="InterPro" id="IPR001245">
    <property type="entry name" value="Ser-Thr/Tyr_kinase_cat_dom"/>
</dbReference>
<keyword evidence="18" id="KW-0675">Receptor</keyword>
<keyword evidence="14" id="KW-0418">Kinase</keyword>
<dbReference type="GO" id="GO:0051707">
    <property type="term" value="P:response to other organism"/>
    <property type="evidence" value="ECO:0007669"/>
    <property type="project" value="UniProtKB-ARBA"/>
</dbReference>
<keyword evidence="11 24" id="KW-0732">Signal</keyword>
<keyword evidence="5" id="KW-1003">Cell membrane</keyword>
<dbReference type="InterPro" id="IPR001611">
    <property type="entry name" value="Leu-rich_rpt"/>
</dbReference>
<evidence type="ECO:0000256" key="19">
    <source>
        <dbReference type="ARBA" id="ARBA00023180"/>
    </source>
</evidence>
<keyword evidence="27" id="KW-1185">Reference proteome</keyword>
<dbReference type="GO" id="GO:0033612">
    <property type="term" value="F:receptor serine/threonine kinase binding"/>
    <property type="evidence" value="ECO:0007669"/>
    <property type="project" value="TreeGrafter"/>
</dbReference>
<comment type="subcellular location">
    <subcellularLocation>
        <location evidence="1">Cell membrane</location>
        <topology evidence="1">Single-pass membrane protein</topology>
    </subcellularLocation>
    <subcellularLocation>
        <location evidence="2">Membrane</location>
        <topology evidence="2">Single-pass type I membrane protein</topology>
    </subcellularLocation>
</comment>
<evidence type="ECO:0000256" key="9">
    <source>
        <dbReference type="ARBA" id="ARBA00022679"/>
    </source>
</evidence>
<comment type="similarity">
    <text evidence="3">Belongs to the protein kinase superfamily. Ser/Thr protein kinase family.</text>
</comment>
<evidence type="ECO:0000256" key="4">
    <source>
        <dbReference type="ARBA" id="ARBA00012513"/>
    </source>
</evidence>
<dbReference type="PROSITE" id="PS00108">
    <property type="entry name" value="PROTEIN_KINASE_ST"/>
    <property type="match status" value="1"/>
</dbReference>
<feature type="signal peptide" evidence="24">
    <location>
        <begin position="1"/>
        <end position="21"/>
    </location>
</feature>
<evidence type="ECO:0000256" key="1">
    <source>
        <dbReference type="ARBA" id="ARBA00004162"/>
    </source>
</evidence>
<comment type="caution">
    <text evidence="26">The sequence shown here is derived from an EMBL/GenBank/DDBJ whole genome shotgun (WGS) entry which is preliminary data.</text>
</comment>
<evidence type="ECO:0000256" key="3">
    <source>
        <dbReference type="ARBA" id="ARBA00008684"/>
    </source>
</evidence>
<evidence type="ECO:0000256" key="23">
    <source>
        <dbReference type="SAM" id="Phobius"/>
    </source>
</evidence>
<dbReference type="GO" id="GO:0005524">
    <property type="term" value="F:ATP binding"/>
    <property type="evidence" value="ECO:0007669"/>
    <property type="project" value="UniProtKB-UniRule"/>
</dbReference>
<dbReference type="PROSITE" id="PS50011">
    <property type="entry name" value="PROTEIN_KINASE_DOM"/>
    <property type="match status" value="1"/>
</dbReference>
<comment type="catalytic activity">
    <reaction evidence="21">
        <text>L-seryl-[protein] + ATP = O-phospho-L-seryl-[protein] + ADP + H(+)</text>
        <dbReference type="Rhea" id="RHEA:17989"/>
        <dbReference type="Rhea" id="RHEA-COMP:9863"/>
        <dbReference type="Rhea" id="RHEA-COMP:11604"/>
        <dbReference type="ChEBI" id="CHEBI:15378"/>
        <dbReference type="ChEBI" id="CHEBI:29999"/>
        <dbReference type="ChEBI" id="CHEBI:30616"/>
        <dbReference type="ChEBI" id="CHEBI:83421"/>
        <dbReference type="ChEBI" id="CHEBI:456216"/>
        <dbReference type="EC" id="2.7.11.1"/>
    </reaction>
</comment>
<evidence type="ECO:0000256" key="14">
    <source>
        <dbReference type="ARBA" id="ARBA00022777"/>
    </source>
</evidence>
<evidence type="ECO:0000256" key="20">
    <source>
        <dbReference type="ARBA" id="ARBA00047899"/>
    </source>
</evidence>
<proteinExistence type="inferred from homology"/>
<dbReference type="GO" id="GO:0005886">
    <property type="term" value="C:plasma membrane"/>
    <property type="evidence" value="ECO:0007669"/>
    <property type="project" value="UniProtKB-SubCell"/>
</dbReference>
<keyword evidence="19" id="KW-0325">Glycoprotein</keyword>
<dbReference type="InterPro" id="IPR050647">
    <property type="entry name" value="Plant_LRR-RLKs"/>
</dbReference>
<comment type="catalytic activity">
    <reaction evidence="20">
        <text>L-threonyl-[protein] + ATP = O-phospho-L-threonyl-[protein] + ADP + H(+)</text>
        <dbReference type="Rhea" id="RHEA:46608"/>
        <dbReference type="Rhea" id="RHEA-COMP:11060"/>
        <dbReference type="Rhea" id="RHEA-COMP:11605"/>
        <dbReference type="ChEBI" id="CHEBI:15378"/>
        <dbReference type="ChEBI" id="CHEBI:30013"/>
        <dbReference type="ChEBI" id="CHEBI:30616"/>
        <dbReference type="ChEBI" id="CHEBI:61977"/>
        <dbReference type="ChEBI" id="CHEBI:456216"/>
        <dbReference type="EC" id="2.7.11.1"/>
    </reaction>
</comment>
<dbReference type="InterPro" id="IPR008271">
    <property type="entry name" value="Ser/Thr_kinase_AS"/>
</dbReference>
<dbReference type="FunFam" id="3.80.10.10:FF:000288">
    <property type="entry name" value="LRR receptor-like serine/threonine-protein kinase EFR"/>
    <property type="match status" value="1"/>
</dbReference>
<keyword evidence="15 22" id="KW-0067">ATP-binding</keyword>
<dbReference type="GO" id="GO:0006952">
    <property type="term" value="P:defense response"/>
    <property type="evidence" value="ECO:0007669"/>
    <property type="project" value="UniProtKB-ARBA"/>
</dbReference>
<dbReference type="InterPro" id="IPR011009">
    <property type="entry name" value="Kinase-like_dom_sf"/>
</dbReference>
<evidence type="ECO:0000256" key="12">
    <source>
        <dbReference type="ARBA" id="ARBA00022737"/>
    </source>
</evidence>
<evidence type="ECO:0000256" key="13">
    <source>
        <dbReference type="ARBA" id="ARBA00022741"/>
    </source>
</evidence>
<evidence type="ECO:0000313" key="27">
    <source>
        <dbReference type="Proteomes" id="UP001190926"/>
    </source>
</evidence>
<dbReference type="InterPro" id="IPR013210">
    <property type="entry name" value="LRR_N_plant-typ"/>
</dbReference>
<dbReference type="Gene3D" id="1.10.510.10">
    <property type="entry name" value="Transferase(Phosphotransferase) domain 1"/>
    <property type="match status" value="1"/>
</dbReference>
<dbReference type="FunFam" id="3.30.200.20:FF:000432">
    <property type="entry name" value="LRR receptor-like serine/threonine-protein kinase EFR"/>
    <property type="match status" value="1"/>
</dbReference>